<comment type="similarity">
    <text evidence="1">Belongs to the proline racemase family.</text>
</comment>
<dbReference type="Gene3D" id="3.10.310.10">
    <property type="entry name" value="Diaminopimelate Epimerase, Chain A, domain 1"/>
    <property type="match status" value="2"/>
</dbReference>
<dbReference type="Proteomes" id="UP000192445">
    <property type="component" value="Chromosome"/>
</dbReference>
<dbReference type="Pfam" id="PF05544">
    <property type="entry name" value="Pro_racemase"/>
    <property type="match status" value="1"/>
</dbReference>
<dbReference type="SUPFAM" id="SSF54506">
    <property type="entry name" value="Diaminopimelate epimerase-like"/>
    <property type="match status" value="1"/>
</dbReference>
<dbReference type="KEGG" id="svu:B1H20_27905"/>
<dbReference type="InterPro" id="IPR008794">
    <property type="entry name" value="Pro_racemase_fam"/>
</dbReference>
<evidence type="ECO:0000256" key="1">
    <source>
        <dbReference type="ARBA" id="ARBA00007529"/>
    </source>
</evidence>
<dbReference type="RefSeq" id="WP_078859284.1">
    <property type="nucleotide sequence ID" value="NZ_CP020570.1"/>
</dbReference>
<sequence>MTTGRPPAGPAGSRLPGAGTGHPRAGAHRPPGGTGHPRTWPIRTADWHTGGEPFRIVPEPPPAVTGPGPTVAERRTVAMADAGTQWTRALLCGEPRGHADMYGAFVVPPDDAGAHLGALFWHKDGFSTACGHGTIALGAWAVAEGLVPAPPEGTTDVVIDVPSGRVTASVRTAGGRVADVTFVNVPGHVHARGVEVATSYGTLTVDIAYGGAMYAVLPVGRLGTGVRVRPHDVTALIAAGREIRDALNAARAAEHPGDDRLSGVYGTMFTEEARAPVRRSDSTRLLHHRNVTVFADGQVDRSPCGSGTAARVALLADSGELRPGDELLHESVVGSLFRARIERTAVVDGRRTVVPAVTGTAYATGTGAFTVDPDDTLVPGFVLR</sequence>
<dbReference type="AlphaFoldDB" id="A0A1V0UHR8"/>
<gene>
    <name evidence="3" type="ORF">B1H20_27905</name>
</gene>
<dbReference type="PIRSF" id="PIRSF029792">
    <property type="entry name" value="Pro_racemase"/>
    <property type="match status" value="1"/>
</dbReference>
<dbReference type="SFLD" id="SFLDS00028">
    <property type="entry name" value="Proline_Racemase"/>
    <property type="match status" value="1"/>
</dbReference>
<evidence type="ECO:0000313" key="3">
    <source>
        <dbReference type="EMBL" id="ARF64795.1"/>
    </source>
</evidence>
<dbReference type="PANTHER" id="PTHR33442:SF1">
    <property type="entry name" value="TRANS-3-HYDROXY-L-PROLINE DEHYDRATASE"/>
    <property type="match status" value="1"/>
</dbReference>
<accession>A0A1V0UHR8</accession>
<dbReference type="STRING" id="1935.B1H20_27905"/>
<evidence type="ECO:0000313" key="4">
    <source>
        <dbReference type="Proteomes" id="UP000192445"/>
    </source>
</evidence>
<organism evidence="3 4">
    <name type="scientific">Streptomyces violaceoruber</name>
    <dbReference type="NCBI Taxonomy" id="1935"/>
    <lineage>
        <taxon>Bacteria</taxon>
        <taxon>Bacillati</taxon>
        <taxon>Actinomycetota</taxon>
        <taxon>Actinomycetes</taxon>
        <taxon>Kitasatosporales</taxon>
        <taxon>Streptomycetaceae</taxon>
        <taxon>Streptomyces</taxon>
        <taxon>Streptomyces violaceoruber group</taxon>
    </lineage>
</organism>
<evidence type="ECO:0000256" key="2">
    <source>
        <dbReference type="SAM" id="MobiDB-lite"/>
    </source>
</evidence>
<name>A0A1V0UHR8_STRVN</name>
<feature type="region of interest" description="Disordered" evidence="2">
    <location>
        <begin position="1"/>
        <end position="40"/>
    </location>
</feature>
<dbReference type="OrthoDB" id="181267at2"/>
<dbReference type="PANTHER" id="PTHR33442">
    <property type="entry name" value="TRANS-3-HYDROXY-L-PROLINE DEHYDRATASE"/>
    <property type="match status" value="1"/>
</dbReference>
<dbReference type="EMBL" id="CP020570">
    <property type="protein sequence ID" value="ARF64795.1"/>
    <property type="molecule type" value="Genomic_DNA"/>
</dbReference>
<protein>
    <submittedName>
        <fullName evidence="3">Proline racemase</fullName>
    </submittedName>
</protein>
<dbReference type="GO" id="GO:0016836">
    <property type="term" value="F:hydro-lyase activity"/>
    <property type="evidence" value="ECO:0007669"/>
    <property type="project" value="TreeGrafter"/>
</dbReference>
<reference evidence="3 4" key="1">
    <citation type="submission" date="2017-03" db="EMBL/GenBank/DDBJ databases">
        <title>Complete Genome Sequence of a natural compounds producer, Streptomyces violaceus S21.</title>
        <authorList>
            <person name="Zhong C."/>
            <person name="Zhao Z."/>
            <person name="Fu J."/>
            <person name="Zong G."/>
            <person name="Qin R."/>
            <person name="Cao G."/>
        </authorList>
    </citation>
    <scope>NUCLEOTIDE SEQUENCE [LARGE SCALE GENOMIC DNA]</scope>
    <source>
        <strain evidence="3 4">S21</strain>
    </source>
</reference>
<proteinExistence type="inferred from homology"/>